<dbReference type="Pfam" id="PF05301">
    <property type="entry name" value="Acetyltransf_16"/>
    <property type="match status" value="1"/>
</dbReference>
<proteinExistence type="inferred from homology"/>
<dbReference type="HAMAP" id="MF_03130">
    <property type="entry name" value="mec17"/>
    <property type="match status" value="1"/>
</dbReference>
<dbReference type="Proteomes" id="UP001187531">
    <property type="component" value="Unassembled WGS sequence"/>
</dbReference>
<dbReference type="InterPro" id="IPR007965">
    <property type="entry name" value="GNAT_ATAT"/>
</dbReference>
<dbReference type="Gene3D" id="3.40.630.30">
    <property type="match status" value="1"/>
</dbReference>
<dbReference type="GO" id="GO:0019799">
    <property type="term" value="F:tubulin N-acetyltransferase activity"/>
    <property type="evidence" value="ECO:0007669"/>
    <property type="project" value="UniProtKB-UniRule"/>
</dbReference>
<dbReference type="PANTHER" id="PTHR12327:SF0">
    <property type="entry name" value="ALPHA-TUBULIN N-ACETYLTRANSFERASE 1"/>
    <property type="match status" value="1"/>
</dbReference>
<dbReference type="EC" id="2.3.1.108" evidence="3"/>
<evidence type="ECO:0000259" key="4">
    <source>
        <dbReference type="PROSITE" id="PS51730"/>
    </source>
</evidence>
<organism evidence="5 6">
    <name type="scientific">Artemia franciscana</name>
    <name type="common">Brine shrimp</name>
    <name type="synonym">Artemia sanfranciscana</name>
    <dbReference type="NCBI Taxonomy" id="6661"/>
    <lineage>
        <taxon>Eukaryota</taxon>
        <taxon>Metazoa</taxon>
        <taxon>Ecdysozoa</taxon>
        <taxon>Arthropoda</taxon>
        <taxon>Crustacea</taxon>
        <taxon>Branchiopoda</taxon>
        <taxon>Anostraca</taxon>
        <taxon>Artemiidae</taxon>
        <taxon>Artemia</taxon>
    </lineage>
</organism>
<evidence type="ECO:0000256" key="3">
    <source>
        <dbReference type="HAMAP-Rule" id="MF_03130"/>
    </source>
</evidence>
<dbReference type="GO" id="GO:0048666">
    <property type="term" value="P:neuron development"/>
    <property type="evidence" value="ECO:0007669"/>
    <property type="project" value="UniProtKB-UniRule"/>
</dbReference>
<dbReference type="PANTHER" id="PTHR12327">
    <property type="entry name" value="ALPHA-TUBULIN N-ACETYLTRANSFERASE 1"/>
    <property type="match status" value="1"/>
</dbReference>
<evidence type="ECO:0000313" key="6">
    <source>
        <dbReference type="Proteomes" id="UP001187531"/>
    </source>
</evidence>
<evidence type="ECO:0000313" key="5">
    <source>
        <dbReference type="EMBL" id="KAK2713923.1"/>
    </source>
</evidence>
<comment type="function">
    <text evidence="3">Specifically acetylates 'Lys-40' in alpha-tubulin on the lumenal side of microtubules. Promotes microtubule destabilization and accelerates microtubule dynamics; this activity may be independent of acetylation activity. Acetylates alpha-tubulin with a slow enzymatic rate, due to a catalytic site that is not optimized for acetyl transfer. Enters the microtubule through each end and diffuses quickly throughout the lumen of microtubules. Acetylates only long/old microtubules because of its slow acetylation rate since it does not have time to act on dynamically unstable microtubules before the enzyme is released.</text>
</comment>
<feature type="site" description="Crucial for catalytic activity" evidence="3">
    <location>
        <position position="37"/>
    </location>
</feature>
<comment type="similarity">
    <text evidence="3">Belongs to the acetyltransferase ATAT1 family.</text>
</comment>
<name>A0AA88L034_ARTSF</name>
<dbReference type="InterPro" id="IPR038746">
    <property type="entry name" value="Atat"/>
</dbReference>
<keyword evidence="6" id="KW-1185">Reference proteome</keyword>
<dbReference type="PROSITE" id="PS51730">
    <property type="entry name" value="GNAT_ATAT"/>
    <property type="match status" value="1"/>
</dbReference>
<comment type="caution">
    <text evidence="5">The sequence shown here is derived from an EMBL/GenBank/DDBJ whole genome shotgun (WGS) entry which is preliminary data.</text>
</comment>
<protein>
    <recommendedName>
        <fullName evidence="3">Alpha-tubulin N-acetyltransferase</fullName>
        <shortName evidence="3">Alpha-TAT</shortName>
        <shortName evidence="3">TAT</shortName>
        <ecNumber evidence="3">2.3.1.108</ecNumber>
    </recommendedName>
    <alternativeName>
        <fullName evidence="3">Acetyltransferase mec-17 homolog</fullName>
    </alternativeName>
</protein>
<evidence type="ECO:0000256" key="1">
    <source>
        <dbReference type="ARBA" id="ARBA00022679"/>
    </source>
</evidence>
<evidence type="ECO:0000256" key="2">
    <source>
        <dbReference type="ARBA" id="ARBA00023315"/>
    </source>
</evidence>
<sequence length="254" mass="29014">MVDTIEIRVLHGNNIKRCSRQLQDSIDELGLMSQDAQGLSKTITSCSILYNNSDQFLYILFPCYSSSWEEQLPIGLLKVGRKKLFLMGKNGEQSEAYPVCILDFYIQDEYQRCGFGKQLFDYFLEDTELPACAVAIDRPSSKFLNFLGKHYQLKESLPQPNKFVIFSDFFLHNKVVRCRRESDVLAERCFDPKVSQELARFSTSPSISDCLRTTNYITVNNQSAIKESQPTKNAIDSPLPACRPVSGMHHSPLW</sequence>
<feature type="binding site" evidence="3">
    <location>
        <begin position="104"/>
        <end position="117"/>
    </location>
    <ligand>
        <name>acetyl-CoA</name>
        <dbReference type="ChEBI" id="CHEBI:57288"/>
    </ligand>
</feature>
<dbReference type="GO" id="GO:0070507">
    <property type="term" value="P:regulation of microtubule cytoskeleton organization"/>
    <property type="evidence" value="ECO:0007669"/>
    <property type="project" value="UniProtKB-UniRule"/>
</dbReference>
<gene>
    <name evidence="5" type="ORF">QYM36_009720</name>
</gene>
<keyword evidence="1 3" id="KW-0808">Transferase</keyword>
<feature type="binding site" evidence="3">
    <location>
        <begin position="140"/>
        <end position="149"/>
    </location>
    <ligand>
        <name>acetyl-CoA</name>
        <dbReference type="ChEBI" id="CHEBI:57288"/>
    </ligand>
</feature>
<dbReference type="AlphaFoldDB" id="A0AA88L034"/>
<accession>A0AA88L034</accession>
<keyword evidence="2 3" id="KW-0012">Acyltransferase</keyword>
<feature type="domain" description="N-acetyltransferase" evidence="4">
    <location>
        <begin position="1"/>
        <end position="170"/>
    </location>
</feature>
<dbReference type="GO" id="GO:0005874">
    <property type="term" value="C:microtubule"/>
    <property type="evidence" value="ECO:0007669"/>
    <property type="project" value="InterPro"/>
</dbReference>
<dbReference type="EMBL" id="JAVRJZ010000014">
    <property type="protein sequence ID" value="KAK2713923.1"/>
    <property type="molecule type" value="Genomic_DNA"/>
</dbReference>
<comment type="catalytic activity">
    <reaction evidence="3">
        <text>L-lysyl-[alpha-tubulin] + acetyl-CoA = N(6)-acetyl-L-lysyl-[alpha-tubulin] + CoA + H(+)</text>
        <dbReference type="Rhea" id="RHEA:15277"/>
        <dbReference type="Rhea" id="RHEA-COMP:11278"/>
        <dbReference type="Rhea" id="RHEA-COMP:11279"/>
        <dbReference type="ChEBI" id="CHEBI:15378"/>
        <dbReference type="ChEBI" id="CHEBI:29969"/>
        <dbReference type="ChEBI" id="CHEBI:57287"/>
        <dbReference type="ChEBI" id="CHEBI:57288"/>
        <dbReference type="ChEBI" id="CHEBI:61930"/>
        <dbReference type="EC" id="2.3.1.108"/>
    </reaction>
</comment>
<reference evidence="5" key="1">
    <citation type="submission" date="2023-07" db="EMBL/GenBank/DDBJ databases">
        <title>Chromosome-level genome assembly of Artemia franciscana.</title>
        <authorList>
            <person name="Jo E."/>
        </authorList>
    </citation>
    <scope>NUCLEOTIDE SEQUENCE</scope>
    <source>
        <tissue evidence="5">Whole body</tissue>
    </source>
</reference>